<name>A0A166C1E2_9EURY</name>
<evidence type="ECO:0000313" key="3">
    <source>
        <dbReference type="Proteomes" id="UP000077245"/>
    </source>
</evidence>
<dbReference type="AlphaFoldDB" id="A0A166C1E2"/>
<feature type="coiled-coil region" evidence="1">
    <location>
        <begin position="72"/>
        <end position="118"/>
    </location>
</feature>
<dbReference type="Proteomes" id="UP000077245">
    <property type="component" value="Unassembled WGS sequence"/>
</dbReference>
<sequence>MEKKIIIAISLISVLMVSGCISLSSITMNNLLPDLSNNIIEGDKSFNNAVELTNSKNYELADEEISTAVSYFINAQNTLKSLNKEVKNSNDSTYKKYIEIIQEEVNLKKESADSLETAIKFYIAKDNKEGNTYVKNANNLMNKAIKLQKERELIVKNNLSKFKLE</sequence>
<evidence type="ECO:0008006" key="4">
    <source>
        <dbReference type="Google" id="ProtNLM"/>
    </source>
</evidence>
<gene>
    <name evidence="2" type="ORF">MBCUR_17510</name>
</gene>
<dbReference type="RefSeq" id="WP_067092525.1">
    <property type="nucleotide sequence ID" value="NZ_LWMV01000211.1"/>
</dbReference>
<evidence type="ECO:0000313" key="2">
    <source>
        <dbReference type="EMBL" id="KZX10567.1"/>
    </source>
</evidence>
<dbReference type="PATRIC" id="fig|49547.3.peg.1857"/>
<dbReference type="STRING" id="49547.MBCUR_17510"/>
<proteinExistence type="predicted"/>
<keyword evidence="1" id="KW-0175">Coiled coil</keyword>
<organism evidence="2 3">
    <name type="scientific">Methanobrevibacter curvatus</name>
    <dbReference type="NCBI Taxonomy" id="49547"/>
    <lineage>
        <taxon>Archaea</taxon>
        <taxon>Methanobacteriati</taxon>
        <taxon>Methanobacteriota</taxon>
        <taxon>Methanomada group</taxon>
        <taxon>Methanobacteria</taxon>
        <taxon>Methanobacteriales</taxon>
        <taxon>Methanobacteriaceae</taxon>
        <taxon>Methanobrevibacter</taxon>
    </lineage>
</organism>
<evidence type="ECO:0000256" key="1">
    <source>
        <dbReference type="SAM" id="Coils"/>
    </source>
</evidence>
<keyword evidence="3" id="KW-1185">Reference proteome</keyword>
<dbReference type="PROSITE" id="PS51257">
    <property type="entry name" value="PROKAR_LIPOPROTEIN"/>
    <property type="match status" value="1"/>
</dbReference>
<reference evidence="2 3" key="1">
    <citation type="submission" date="2016-04" db="EMBL/GenBank/DDBJ databases">
        <title>Genome sequence of Methanobrevibacter curvatus DSM 11111.</title>
        <authorList>
            <person name="Poehlein A."/>
            <person name="Seedorf H."/>
            <person name="Daniel R."/>
        </authorList>
    </citation>
    <scope>NUCLEOTIDE SEQUENCE [LARGE SCALE GENOMIC DNA]</scope>
    <source>
        <strain evidence="2 3">DSM 11111</strain>
    </source>
</reference>
<comment type="caution">
    <text evidence="2">The sequence shown here is derived from an EMBL/GenBank/DDBJ whole genome shotgun (WGS) entry which is preliminary data.</text>
</comment>
<accession>A0A166C1E2</accession>
<protein>
    <recommendedName>
        <fullName evidence="4">Lipoprotein</fullName>
    </recommendedName>
</protein>
<dbReference type="EMBL" id="LWMV01000211">
    <property type="protein sequence ID" value="KZX10567.1"/>
    <property type="molecule type" value="Genomic_DNA"/>
</dbReference>